<proteinExistence type="predicted"/>
<dbReference type="GO" id="GO:0005634">
    <property type="term" value="C:nucleus"/>
    <property type="evidence" value="ECO:0007669"/>
    <property type="project" value="TreeGrafter"/>
</dbReference>
<dbReference type="PANTHER" id="PTHR38406">
    <property type="entry name" value="TRANSCRIPTIONAL REPRESSOR OPI1"/>
    <property type="match status" value="1"/>
</dbReference>
<feature type="compositionally biased region" description="Low complexity" evidence="1">
    <location>
        <begin position="206"/>
        <end position="229"/>
    </location>
</feature>
<feature type="compositionally biased region" description="Basic and acidic residues" evidence="1">
    <location>
        <begin position="504"/>
        <end position="519"/>
    </location>
</feature>
<feature type="compositionally biased region" description="Polar residues" evidence="1">
    <location>
        <begin position="102"/>
        <end position="125"/>
    </location>
</feature>
<feature type="region of interest" description="Disordered" evidence="1">
    <location>
        <begin position="162"/>
        <end position="229"/>
    </location>
</feature>
<feature type="region of interest" description="Disordered" evidence="1">
    <location>
        <begin position="102"/>
        <end position="127"/>
    </location>
</feature>
<sequence>MYPTQHQQQQQQQQQPTLPPSPQSPQPQSTLLSIHPTLGETVVPNINYPSPGHEEPTSTSPHSLSPQQTTSDSRMSIRQLVNTDDTDEVSGAVSALLTMSKTVSSEVTPQQTTQDDNGSAPSSATGLFDRVLNKTRKAYEETVATSPMLQLVGSGIRTLSRPVMGSQNTQQDNVLEADNELRRRRDGKSSSPSHRPGGRIHRTSQSNGSSTSASYSPYPNPNNSSVVSGAASTSRRSYAQLVMDGGAAIAAVGAVVSEESMKSLKYCQQWLLYATRHIDRQIAVLRQFILNLTTPSSNTALIPSSASATLASIKKEVVETLRKVIEVISLYAGACLSEPARRSVRSFILSLPKKWEYVNRQEHSTSPSPMSSPHLPPANAHPINQTTDYARRLLSLANESKEMLSSVCQIFADSVIRAEAWVGKLQAAGIPSGGAAAMGNIHFPSIPQTYDASSHSGPHRSPATSNYSNAKHSHTTSFNNEDDEYSNDKYSNDSDNSSTESETEDKRMKMDPNHERELKNVNLSKQQARVNGESVTAKKRQKKGNKDNMDLS</sequence>
<protein>
    <submittedName>
        <fullName evidence="2">Clock-controlled protein 8</fullName>
    </submittedName>
</protein>
<gene>
    <name evidence="2" type="primary">ccg-8_0</name>
    <name evidence="2" type="ORF">g.28847</name>
</gene>
<dbReference type="GO" id="GO:0003714">
    <property type="term" value="F:transcription corepressor activity"/>
    <property type="evidence" value="ECO:0007669"/>
    <property type="project" value="InterPro"/>
</dbReference>
<feature type="compositionally biased region" description="Low complexity" evidence="1">
    <location>
        <begin position="1"/>
        <end position="16"/>
    </location>
</feature>
<feature type="compositionally biased region" description="Polar residues" evidence="1">
    <location>
        <begin position="57"/>
        <end position="74"/>
    </location>
</feature>
<feature type="compositionally biased region" description="Polar residues" evidence="1">
    <location>
        <begin position="449"/>
        <end position="479"/>
    </location>
</feature>
<organism evidence="2">
    <name type="scientific">Anthurium amnicola</name>
    <dbReference type="NCBI Taxonomy" id="1678845"/>
    <lineage>
        <taxon>Eukaryota</taxon>
        <taxon>Viridiplantae</taxon>
        <taxon>Streptophyta</taxon>
        <taxon>Embryophyta</taxon>
        <taxon>Tracheophyta</taxon>
        <taxon>Spermatophyta</taxon>
        <taxon>Magnoliopsida</taxon>
        <taxon>Liliopsida</taxon>
        <taxon>Araceae</taxon>
        <taxon>Pothoideae</taxon>
        <taxon>Potheae</taxon>
        <taxon>Anthurium</taxon>
    </lineage>
</organism>
<dbReference type="GO" id="GO:0005783">
    <property type="term" value="C:endoplasmic reticulum"/>
    <property type="evidence" value="ECO:0007669"/>
    <property type="project" value="TreeGrafter"/>
</dbReference>
<dbReference type="InterPro" id="IPR013927">
    <property type="entry name" value="TF_Opi1_Ccg-8"/>
</dbReference>
<feature type="region of interest" description="Disordered" evidence="1">
    <location>
        <begin position="449"/>
        <end position="552"/>
    </location>
</feature>
<dbReference type="EMBL" id="GDJX01004683">
    <property type="protein sequence ID" value="JAT63253.1"/>
    <property type="molecule type" value="Transcribed_RNA"/>
</dbReference>
<evidence type="ECO:0000256" key="1">
    <source>
        <dbReference type="SAM" id="MobiDB-lite"/>
    </source>
</evidence>
<evidence type="ECO:0000313" key="2">
    <source>
        <dbReference type="EMBL" id="JAT63253.1"/>
    </source>
</evidence>
<reference evidence="2" key="1">
    <citation type="submission" date="2015-07" db="EMBL/GenBank/DDBJ databases">
        <title>Transcriptome Assembly of Anthurium amnicola.</title>
        <authorList>
            <person name="Suzuki J."/>
        </authorList>
    </citation>
    <scope>NUCLEOTIDE SEQUENCE</scope>
</reference>
<dbReference type="GO" id="GO:0030968">
    <property type="term" value="P:endoplasmic reticulum unfolded protein response"/>
    <property type="evidence" value="ECO:0007669"/>
    <property type="project" value="TreeGrafter"/>
</dbReference>
<feature type="region of interest" description="Disordered" evidence="1">
    <location>
        <begin position="1"/>
        <end position="74"/>
    </location>
</feature>
<dbReference type="Pfam" id="PF08618">
    <property type="entry name" value="Opi1"/>
    <property type="match status" value="1"/>
</dbReference>
<name>A0A1D1Z8M8_9ARAE</name>
<dbReference type="GO" id="GO:0006357">
    <property type="term" value="P:regulation of transcription by RNA polymerase II"/>
    <property type="evidence" value="ECO:0007669"/>
    <property type="project" value="TreeGrafter"/>
</dbReference>
<dbReference type="GO" id="GO:0008654">
    <property type="term" value="P:phospholipid biosynthetic process"/>
    <property type="evidence" value="ECO:0007669"/>
    <property type="project" value="TreeGrafter"/>
</dbReference>
<dbReference type="PANTHER" id="PTHR38406:SF1">
    <property type="entry name" value="TRANSCRIPTIONAL REPRESSOR OPI1"/>
    <property type="match status" value="1"/>
</dbReference>
<accession>A0A1D1Z8M8</accession>
<dbReference type="AlphaFoldDB" id="A0A1D1Z8M8"/>